<dbReference type="GO" id="GO:0004733">
    <property type="term" value="F:pyridoxamine phosphate oxidase activity"/>
    <property type="evidence" value="ECO:0007669"/>
    <property type="project" value="UniProtKB-EC"/>
</dbReference>
<comment type="caution">
    <text evidence="5">The sequence shown here is derived from an EMBL/GenBank/DDBJ whole genome shotgun (WGS) entry which is preliminary data.</text>
</comment>
<dbReference type="NCBIfam" id="NF004231">
    <property type="entry name" value="PRK05679.1"/>
    <property type="match status" value="1"/>
</dbReference>
<dbReference type="InterPro" id="IPR011576">
    <property type="entry name" value="Pyridox_Oxase_N"/>
</dbReference>
<accession>A0ABS6V821</accession>
<dbReference type="Pfam" id="PF01243">
    <property type="entry name" value="PNPOx_N"/>
    <property type="match status" value="1"/>
</dbReference>
<keyword evidence="5" id="KW-0560">Oxidoreductase</keyword>
<name>A0ABS6V821_9SPHN</name>
<dbReference type="Proteomes" id="UP000698028">
    <property type="component" value="Unassembled WGS sequence"/>
</dbReference>
<organism evidence="5 6">
    <name type="scientific">Sphingomicrobium clamense</name>
    <dbReference type="NCBI Taxonomy" id="2851013"/>
    <lineage>
        <taxon>Bacteria</taxon>
        <taxon>Pseudomonadati</taxon>
        <taxon>Pseudomonadota</taxon>
        <taxon>Alphaproteobacteria</taxon>
        <taxon>Sphingomonadales</taxon>
        <taxon>Sphingomonadaceae</taxon>
        <taxon>Sphingomicrobium</taxon>
    </lineage>
</organism>
<dbReference type="EMBL" id="JAHVAH010000001">
    <property type="protein sequence ID" value="MBW0145731.1"/>
    <property type="molecule type" value="Genomic_DNA"/>
</dbReference>
<feature type="domain" description="Pyridoxine 5'-phosphate oxidase dimerisation C-terminal" evidence="4">
    <location>
        <begin position="150"/>
        <end position="191"/>
    </location>
</feature>
<keyword evidence="1" id="KW-0664">Pyridoxine biosynthesis</keyword>
<reference evidence="5 6" key="1">
    <citation type="submission" date="2021-07" db="EMBL/GenBank/DDBJ databases">
        <title>The draft genome sequence of Sphingomicrobium sp. B8.</title>
        <authorList>
            <person name="Mu L."/>
        </authorList>
    </citation>
    <scope>NUCLEOTIDE SEQUENCE [LARGE SCALE GENOMIC DNA]</scope>
    <source>
        <strain evidence="5 6">B8</strain>
    </source>
</reference>
<evidence type="ECO:0000313" key="6">
    <source>
        <dbReference type="Proteomes" id="UP000698028"/>
    </source>
</evidence>
<keyword evidence="6" id="KW-1185">Reference proteome</keyword>
<evidence type="ECO:0000259" key="4">
    <source>
        <dbReference type="Pfam" id="PF10590"/>
    </source>
</evidence>
<proteinExistence type="predicted"/>
<gene>
    <name evidence="5" type="primary">pdxH</name>
    <name evidence="5" type="ORF">KTQ36_10560</name>
</gene>
<dbReference type="EC" id="1.4.3.5" evidence="2"/>
<dbReference type="PIRSF" id="PIRSF000190">
    <property type="entry name" value="Pyd_amn-ph_oxd"/>
    <property type="match status" value="1"/>
</dbReference>
<dbReference type="RefSeq" id="WP_218633615.1">
    <property type="nucleotide sequence ID" value="NZ_JAHVAH010000001.1"/>
</dbReference>
<evidence type="ECO:0000313" key="5">
    <source>
        <dbReference type="EMBL" id="MBW0145731.1"/>
    </source>
</evidence>
<dbReference type="PANTHER" id="PTHR10851">
    <property type="entry name" value="PYRIDOXINE-5-PHOSPHATE OXIDASE"/>
    <property type="match status" value="1"/>
</dbReference>
<dbReference type="PANTHER" id="PTHR10851:SF0">
    <property type="entry name" value="PYRIDOXINE-5'-PHOSPHATE OXIDASE"/>
    <property type="match status" value="1"/>
</dbReference>
<dbReference type="NCBIfam" id="TIGR00558">
    <property type="entry name" value="pdxH"/>
    <property type="match status" value="1"/>
</dbReference>
<evidence type="ECO:0000256" key="1">
    <source>
        <dbReference type="ARBA" id="ARBA00023096"/>
    </source>
</evidence>
<evidence type="ECO:0000259" key="3">
    <source>
        <dbReference type="Pfam" id="PF01243"/>
    </source>
</evidence>
<evidence type="ECO:0000256" key="2">
    <source>
        <dbReference type="NCBIfam" id="TIGR00558"/>
    </source>
</evidence>
<dbReference type="InterPro" id="IPR019576">
    <property type="entry name" value="Pyridoxamine_oxidase_dimer_C"/>
</dbReference>
<dbReference type="Pfam" id="PF10590">
    <property type="entry name" value="PNP_phzG_C"/>
    <property type="match status" value="1"/>
</dbReference>
<protein>
    <recommendedName>
        <fullName evidence="2">Pyridoxamine 5'-phosphate oxidase</fullName>
        <ecNumber evidence="2">1.4.3.5</ecNumber>
    </recommendedName>
</protein>
<sequence>MNPFDLFNEWYEEAKASEPSDPNAMAVATATAEGRPSVRMVLFKDHGPDGWVFYTNTLSRKGEELAENDRAALCIHWKSSYKQVRIEGPVEQVTDAEADAYFASRERSKQLAASASLQSQELESRELFEAKVDELDKLYCDSDLPRPPHWTGYRVIPRCIEFWEGTQERMHHRRLFTDEGNGRWSETLLYP</sequence>
<dbReference type="InterPro" id="IPR000659">
    <property type="entry name" value="Pyridox_Oxase"/>
</dbReference>
<feature type="domain" description="Pyridoxamine 5'-phosphate oxidase N-terminal" evidence="3">
    <location>
        <begin position="19"/>
        <end position="136"/>
    </location>
</feature>